<dbReference type="Pfam" id="PF00149">
    <property type="entry name" value="Metallophos"/>
    <property type="match status" value="1"/>
</dbReference>
<dbReference type="SUPFAM" id="SSF56300">
    <property type="entry name" value="Metallo-dependent phosphatases"/>
    <property type="match status" value="1"/>
</dbReference>
<dbReference type="InterPro" id="IPR029052">
    <property type="entry name" value="Metallo-depent_PP-like"/>
</dbReference>
<evidence type="ECO:0000259" key="1">
    <source>
        <dbReference type="Pfam" id="PF00149"/>
    </source>
</evidence>
<gene>
    <name evidence="2" type="ORF">RNJ44_01651</name>
</gene>
<sequence length="309" mass="35157">MIAKRIAVLTLGFVLSIFLITVMTLDVGHGYRGLTTEALEGILKPRVARTMVEQGNEKQYLFIGDVHGMYDKLMDLLNKVSFESSDMEVIFVGDFITKGPDNVKVVEWMMEHRDKVQFVLGNNEFSVIMCALNPEVLQENSAGTDIYKVKQSHLEVAQSLSGAQVEYIAQEGTIVLEVDLEKTQQRLIAVHAGILPMDYDFSTHHLNLKSTIFSLTNMKYVNSYDNMDTSREKKGNHWQRWYKFWDAEMEAHEEEHVTVIYGHDAKKGLNIRKYTKGLDSAAVKGGKLSALLYTYDSSQNLYKEQLVQV</sequence>
<dbReference type="Proteomes" id="UP001623330">
    <property type="component" value="Unassembled WGS sequence"/>
</dbReference>
<dbReference type="InterPro" id="IPR050126">
    <property type="entry name" value="Ap4A_hydrolase"/>
</dbReference>
<organism evidence="2 3">
    <name type="scientific">Nakaseomyces bracarensis</name>
    <dbReference type="NCBI Taxonomy" id="273131"/>
    <lineage>
        <taxon>Eukaryota</taxon>
        <taxon>Fungi</taxon>
        <taxon>Dikarya</taxon>
        <taxon>Ascomycota</taxon>
        <taxon>Saccharomycotina</taxon>
        <taxon>Saccharomycetes</taxon>
        <taxon>Saccharomycetales</taxon>
        <taxon>Saccharomycetaceae</taxon>
        <taxon>Nakaseomyces</taxon>
    </lineage>
</organism>
<dbReference type="Gene3D" id="3.60.21.10">
    <property type="match status" value="1"/>
</dbReference>
<name>A0ABR4NNM3_9SACH</name>
<proteinExistence type="predicted"/>
<feature type="domain" description="Calcineurin-like phosphoesterase" evidence="1">
    <location>
        <begin position="61"/>
        <end position="265"/>
    </location>
</feature>
<comment type="caution">
    <text evidence="2">The sequence shown here is derived from an EMBL/GenBank/DDBJ whole genome shotgun (WGS) entry which is preliminary data.</text>
</comment>
<dbReference type="EMBL" id="JBEVYD010000011">
    <property type="protein sequence ID" value="KAL3229515.1"/>
    <property type="molecule type" value="Genomic_DNA"/>
</dbReference>
<dbReference type="PANTHER" id="PTHR42850">
    <property type="entry name" value="METALLOPHOSPHOESTERASE"/>
    <property type="match status" value="1"/>
</dbReference>
<dbReference type="PANTHER" id="PTHR42850:SF4">
    <property type="entry name" value="ZINC-DEPENDENT ENDOPOLYPHOSPHATASE"/>
    <property type="match status" value="1"/>
</dbReference>
<protein>
    <recommendedName>
        <fullName evidence="1">Calcineurin-like phosphoesterase domain-containing protein</fullName>
    </recommendedName>
</protein>
<dbReference type="InterPro" id="IPR004843">
    <property type="entry name" value="Calcineurin-like_PHP"/>
</dbReference>
<evidence type="ECO:0000313" key="2">
    <source>
        <dbReference type="EMBL" id="KAL3229515.1"/>
    </source>
</evidence>
<evidence type="ECO:0000313" key="3">
    <source>
        <dbReference type="Proteomes" id="UP001623330"/>
    </source>
</evidence>
<keyword evidence="3" id="KW-1185">Reference proteome</keyword>
<reference evidence="2 3" key="1">
    <citation type="submission" date="2024-05" db="EMBL/GenBank/DDBJ databases">
        <title>Long read based assembly of the Candida bracarensis genome reveals expanded adhesin content.</title>
        <authorList>
            <person name="Marcet-Houben M."/>
            <person name="Ksiezopolska E."/>
            <person name="Gabaldon T."/>
        </authorList>
    </citation>
    <scope>NUCLEOTIDE SEQUENCE [LARGE SCALE GENOMIC DNA]</scope>
    <source>
        <strain evidence="2 3">CBM6</strain>
    </source>
</reference>
<accession>A0ABR4NNM3</accession>